<dbReference type="EMBL" id="FOXX01000005">
    <property type="protein sequence ID" value="SFQ62715.1"/>
    <property type="molecule type" value="Genomic_DNA"/>
</dbReference>
<dbReference type="Proteomes" id="UP000182762">
    <property type="component" value="Unassembled WGS sequence"/>
</dbReference>
<protein>
    <recommendedName>
        <fullName evidence="3">DUF2553 domain-containing protein</fullName>
    </recommendedName>
</protein>
<organism evidence="1 2">
    <name type="scientific">Priestia endophytica DSM 13796</name>
    <dbReference type="NCBI Taxonomy" id="1121089"/>
    <lineage>
        <taxon>Bacteria</taxon>
        <taxon>Bacillati</taxon>
        <taxon>Bacillota</taxon>
        <taxon>Bacilli</taxon>
        <taxon>Bacillales</taxon>
        <taxon>Bacillaceae</taxon>
        <taxon>Priestia</taxon>
    </lineage>
</organism>
<sequence>MLEKRHIDVTDRVVGKYVNDELNLYVENEPIGKVTVNEQGKSEYQLNNGYQYRDNKFYQHTDVTTGKDMKYTDCDNEEGWC</sequence>
<evidence type="ECO:0000313" key="1">
    <source>
        <dbReference type="EMBL" id="SFQ62715.1"/>
    </source>
</evidence>
<comment type="caution">
    <text evidence="1">The sequence shown here is derived from an EMBL/GenBank/DDBJ whole genome shotgun (WGS) entry which is preliminary data.</text>
</comment>
<name>A0A1I6A220_9BACI</name>
<dbReference type="Pfam" id="PF10830">
    <property type="entry name" value="DUF2553"/>
    <property type="match status" value="1"/>
</dbReference>
<proteinExistence type="predicted"/>
<reference evidence="1 2" key="1">
    <citation type="submission" date="2016-10" db="EMBL/GenBank/DDBJ databases">
        <authorList>
            <person name="Varghese N."/>
            <person name="Submissions S."/>
        </authorList>
    </citation>
    <scope>NUCLEOTIDE SEQUENCE [LARGE SCALE GENOMIC DNA]</scope>
    <source>
        <strain evidence="1 2">DSM 13796</strain>
    </source>
</reference>
<dbReference type="InterPro" id="IPR020140">
    <property type="entry name" value="Uncharacterised_YusG"/>
</dbReference>
<accession>A0A1I6A220</accession>
<evidence type="ECO:0000313" key="2">
    <source>
        <dbReference type="Proteomes" id="UP000182762"/>
    </source>
</evidence>
<gene>
    <name evidence="1" type="ORF">SAMN02745910_02442</name>
</gene>
<dbReference type="RefSeq" id="WP_061804621.1">
    <property type="nucleotide sequence ID" value="NZ_FOXX01000005.1"/>
</dbReference>
<evidence type="ECO:0008006" key="3">
    <source>
        <dbReference type="Google" id="ProtNLM"/>
    </source>
</evidence>
<dbReference type="GeneID" id="93711094"/>
<keyword evidence="2" id="KW-1185">Reference proteome</keyword>